<comment type="caution">
    <text evidence="10">The sequence shown here is derived from an EMBL/GenBank/DDBJ whole genome shotgun (WGS) entry which is preliminary data.</text>
</comment>
<evidence type="ECO:0000256" key="3">
    <source>
        <dbReference type="ARBA" id="ARBA00022448"/>
    </source>
</evidence>
<dbReference type="InterPro" id="IPR050809">
    <property type="entry name" value="UgpAE/MalFG_permease"/>
</dbReference>
<dbReference type="SUPFAM" id="SSF161098">
    <property type="entry name" value="MetI-like"/>
    <property type="match status" value="1"/>
</dbReference>
<sequence>MSPMLQGFMTIVIGVGGCVAYFYFSNLFIDKILFPPRAMNQEQVKTRRLVGLVAIAVFALLMAVAIAAIFRSVLPAGLTNLLVTPALSIIYLFYSVGGALGAWLLVILVALVVLFAPWGRLPKAGLTLGDNINRANMLRPWLFLFPAIAALGLYLVYPVVGSFWRSLYNRAGDEFIGFGNYAVMFSDDGFQTALLNNFLWVLFVPAASTFFGLLVAQLTDRLSWGNIAKSLIFMPMAISFVGASLIWKFVYANNPDIGMINAIRETLGMASLDPMQVPFWNNFFLMFILVWIQTGFAMVILSGALRGIPEETIEAAIIDGANPFQVFFKIKVPQIMGTIVVVWTTITILVLKVFDIVYTMTGGNFGTDILPSYMMSYMFRDDGRATAVAFVIMIIVLPVMIWNIRQARAEMR</sequence>
<gene>
    <name evidence="10" type="ORF">C8N43_0742</name>
</gene>
<feature type="domain" description="ABC transmembrane type-1" evidence="9">
    <location>
        <begin position="194"/>
        <end position="403"/>
    </location>
</feature>
<dbReference type="PANTHER" id="PTHR43227:SF8">
    <property type="entry name" value="DIACETYLCHITOBIOSE UPTAKE SYSTEM PERMEASE PROTEIN DASB"/>
    <property type="match status" value="1"/>
</dbReference>
<keyword evidence="6 8" id="KW-1133">Transmembrane helix</keyword>
<dbReference type="PANTHER" id="PTHR43227">
    <property type="entry name" value="BLL4140 PROTEIN"/>
    <property type="match status" value="1"/>
</dbReference>
<feature type="transmembrane region" description="Helical" evidence="8">
    <location>
        <begin position="335"/>
        <end position="354"/>
    </location>
</feature>
<feature type="transmembrane region" description="Helical" evidence="8">
    <location>
        <begin position="279"/>
        <end position="301"/>
    </location>
</feature>
<dbReference type="CDD" id="cd06261">
    <property type="entry name" value="TM_PBP2"/>
    <property type="match status" value="1"/>
</dbReference>
<dbReference type="RefSeq" id="WP_170114405.1">
    <property type="nucleotide sequence ID" value="NZ_QBKS01000001.1"/>
</dbReference>
<keyword evidence="11" id="KW-1185">Reference proteome</keyword>
<comment type="subcellular location">
    <subcellularLocation>
        <location evidence="1 8">Cell membrane</location>
        <topology evidence="1 8">Multi-pass membrane protein</topology>
    </subcellularLocation>
</comment>
<keyword evidence="3 8" id="KW-0813">Transport</keyword>
<evidence type="ECO:0000259" key="9">
    <source>
        <dbReference type="PROSITE" id="PS50928"/>
    </source>
</evidence>
<accession>A0A2T6BJ54</accession>
<protein>
    <submittedName>
        <fullName evidence="10">Maltose ABC transporter membrane protein /trehalose ABC transporter membrane protein /sucrose ABC transporter membrane protein</fullName>
    </submittedName>
</protein>
<dbReference type="PROSITE" id="PS50928">
    <property type="entry name" value="ABC_TM1"/>
    <property type="match status" value="1"/>
</dbReference>
<feature type="transmembrane region" description="Helical" evidence="8">
    <location>
        <begin position="90"/>
        <end position="116"/>
    </location>
</feature>
<feature type="transmembrane region" description="Helical" evidence="8">
    <location>
        <begin position="137"/>
        <end position="157"/>
    </location>
</feature>
<comment type="similarity">
    <text evidence="2 8">Belongs to the binding-protein-dependent transport system permease family.</text>
</comment>
<evidence type="ECO:0000256" key="6">
    <source>
        <dbReference type="ARBA" id="ARBA00022989"/>
    </source>
</evidence>
<dbReference type="InterPro" id="IPR000515">
    <property type="entry name" value="MetI-like"/>
</dbReference>
<evidence type="ECO:0000256" key="5">
    <source>
        <dbReference type="ARBA" id="ARBA00022692"/>
    </source>
</evidence>
<keyword evidence="4" id="KW-1003">Cell membrane</keyword>
<keyword evidence="5 8" id="KW-0812">Transmembrane</keyword>
<organism evidence="10 11">
    <name type="scientific">Litoreibacter ponti</name>
    <dbReference type="NCBI Taxonomy" id="1510457"/>
    <lineage>
        <taxon>Bacteria</taxon>
        <taxon>Pseudomonadati</taxon>
        <taxon>Pseudomonadota</taxon>
        <taxon>Alphaproteobacteria</taxon>
        <taxon>Rhodobacterales</taxon>
        <taxon>Roseobacteraceae</taxon>
        <taxon>Litoreibacter</taxon>
    </lineage>
</organism>
<dbReference type="Pfam" id="PF00528">
    <property type="entry name" value="BPD_transp_1"/>
    <property type="match status" value="1"/>
</dbReference>
<dbReference type="GO" id="GO:0005886">
    <property type="term" value="C:plasma membrane"/>
    <property type="evidence" value="ECO:0007669"/>
    <property type="project" value="UniProtKB-SubCell"/>
</dbReference>
<feature type="transmembrane region" description="Helical" evidence="8">
    <location>
        <begin position="49"/>
        <end position="70"/>
    </location>
</feature>
<evidence type="ECO:0000256" key="7">
    <source>
        <dbReference type="ARBA" id="ARBA00023136"/>
    </source>
</evidence>
<dbReference type="EMBL" id="QBKS01000001">
    <property type="protein sequence ID" value="PTX56091.1"/>
    <property type="molecule type" value="Genomic_DNA"/>
</dbReference>
<name>A0A2T6BJ54_9RHOB</name>
<feature type="transmembrane region" description="Helical" evidence="8">
    <location>
        <begin position="385"/>
        <end position="404"/>
    </location>
</feature>
<reference evidence="10 11" key="1">
    <citation type="submission" date="2018-04" db="EMBL/GenBank/DDBJ databases">
        <title>Genomic Encyclopedia of Archaeal and Bacterial Type Strains, Phase II (KMG-II): from individual species to whole genera.</title>
        <authorList>
            <person name="Goeker M."/>
        </authorList>
    </citation>
    <scope>NUCLEOTIDE SEQUENCE [LARGE SCALE GENOMIC DNA]</scope>
    <source>
        <strain evidence="10 11">DSM 100977</strain>
    </source>
</reference>
<keyword evidence="7 8" id="KW-0472">Membrane</keyword>
<evidence type="ECO:0000256" key="2">
    <source>
        <dbReference type="ARBA" id="ARBA00009306"/>
    </source>
</evidence>
<feature type="transmembrane region" description="Helical" evidence="8">
    <location>
        <begin position="198"/>
        <end position="219"/>
    </location>
</feature>
<proteinExistence type="inferred from homology"/>
<evidence type="ECO:0000256" key="4">
    <source>
        <dbReference type="ARBA" id="ARBA00022475"/>
    </source>
</evidence>
<evidence type="ECO:0000256" key="1">
    <source>
        <dbReference type="ARBA" id="ARBA00004651"/>
    </source>
</evidence>
<dbReference type="AlphaFoldDB" id="A0A2T6BJ54"/>
<feature type="transmembrane region" description="Helical" evidence="8">
    <location>
        <begin position="6"/>
        <end position="29"/>
    </location>
</feature>
<evidence type="ECO:0000256" key="8">
    <source>
        <dbReference type="RuleBase" id="RU363032"/>
    </source>
</evidence>
<feature type="transmembrane region" description="Helical" evidence="8">
    <location>
        <begin position="231"/>
        <end position="250"/>
    </location>
</feature>
<evidence type="ECO:0000313" key="10">
    <source>
        <dbReference type="EMBL" id="PTX56091.1"/>
    </source>
</evidence>
<dbReference type="GO" id="GO:0055085">
    <property type="term" value="P:transmembrane transport"/>
    <property type="evidence" value="ECO:0007669"/>
    <property type="project" value="InterPro"/>
</dbReference>
<dbReference type="Gene3D" id="1.10.3720.10">
    <property type="entry name" value="MetI-like"/>
    <property type="match status" value="1"/>
</dbReference>
<evidence type="ECO:0000313" key="11">
    <source>
        <dbReference type="Proteomes" id="UP000243978"/>
    </source>
</evidence>
<dbReference type="Proteomes" id="UP000243978">
    <property type="component" value="Unassembled WGS sequence"/>
</dbReference>
<dbReference type="InterPro" id="IPR035906">
    <property type="entry name" value="MetI-like_sf"/>
</dbReference>